<organism evidence="2 3">
    <name type="scientific">Simkania negevensis</name>
    <dbReference type="NCBI Taxonomy" id="83561"/>
    <lineage>
        <taxon>Bacteria</taxon>
        <taxon>Pseudomonadati</taxon>
        <taxon>Chlamydiota</taxon>
        <taxon>Chlamydiia</taxon>
        <taxon>Parachlamydiales</taxon>
        <taxon>Simkaniaceae</taxon>
        <taxon>Simkania</taxon>
    </lineage>
</organism>
<proteinExistence type="predicted"/>
<dbReference type="Proteomes" id="UP000722121">
    <property type="component" value="Unassembled WGS sequence"/>
</dbReference>
<reference evidence="2 3" key="1">
    <citation type="submission" date="2021-02" db="EMBL/GenBank/DDBJ databases">
        <title>Activity-based single-cell genomes from oceanic crustal fluid captures similar information to metagenomic and metatranscriptomic surveys with orders of magnitude less sampling.</title>
        <authorList>
            <person name="D'Angelo T.S."/>
            <person name="Orcutt B.N."/>
        </authorList>
    </citation>
    <scope>NUCLEOTIDE SEQUENCE [LARGE SCALE GENOMIC DNA]</scope>
    <source>
        <strain evidence="2">AH-315-G07</strain>
    </source>
</reference>
<evidence type="ECO:0000259" key="1">
    <source>
        <dbReference type="Pfam" id="PF18765"/>
    </source>
</evidence>
<dbReference type="CDD" id="cd05403">
    <property type="entry name" value="NT_KNTase_like"/>
    <property type="match status" value="1"/>
</dbReference>
<evidence type="ECO:0000313" key="3">
    <source>
        <dbReference type="Proteomes" id="UP000722121"/>
    </source>
</evidence>
<evidence type="ECO:0000313" key="2">
    <source>
        <dbReference type="EMBL" id="MBN4067435.1"/>
    </source>
</evidence>
<feature type="domain" description="Polymerase beta nucleotidyltransferase" evidence="1">
    <location>
        <begin position="11"/>
        <end position="99"/>
    </location>
</feature>
<dbReference type="InterPro" id="IPR041633">
    <property type="entry name" value="Polbeta"/>
</dbReference>
<dbReference type="Gene3D" id="3.30.460.10">
    <property type="entry name" value="Beta Polymerase, domain 2"/>
    <property type="match status" value="1"/>
</dbReference>
<protein>
    <submittedName>
        <fullName evidence="2">Nucleotidyltransferase domain-containing protein</fullName>
    </submittedName>
</protein>
<sequence length="109" mass="12498">MLFGLTDENIKKIREVFAHYPQLKEVILYGSRAKGTFKHGSDIDLTLKGTSLDLALLSRISDELDLLLLPYTFDLSIFKQISNQNLLDHIARVGRVFYIPNYILPMERG</sequence>
<dbReference type="InterPro" id="IPR043519">
    <property type="entry name" value="NT_sf"/>
</dbReference>
<gene>
    <name evidence="2" type="ORF">JYU14_05065</name>
</gene>
<accession>A0ABS3ARR5</accession>
<dbReference type="EMBL" id="JAFITR010000144">
    <property type="protein sequence ID" value="MBN4067435.1"/>
    <property type="molecule type" value="Genomic_DNA"/>
</dbReference>
<dbReference type="Pfam" id="PF18765">
    <property type="entry name" value="Polbeta"/>
    <property type="match status" value="1"/>
</dbReference>
<keyword evidence="3" id="KW-1185">Reference proteome</keyword>
<name>A0ABS3ARR5_9BACT</name>
<dbReference type="SUPFAM" id="SSF81301">
    <property type="entry name" value="Nucleotidyltransferase"/>
    <property type="match status" value="1"/>
</dbReference>
<comment type="caution">
    <text evidence="2">The sequence shown here is derived from an EMBL/GenBank/DDBJ whole genome shotgun (WGS) entry which is preliminary data.</text>
</comment>